<dbReference type="KEGG" id="aoc:Aocu_07900"/>
<proteinExistence type="predicted"/>
<dbReference type="OrthoDB" id="9799230at2"/>
<evidence type="ECO:0000256" key="1">
    <source>
        <dbReference type="ARBA" id="ARBA00004141"/>
    </source>
</evidence>
<dbReference type="SUPFAM" id="SSF101898">
    <property type="entry name" value="NHL repeat"/>
    <property type="match status" value="1"/>
</dbReference>
<dbReference type="RefSeq" id="WP_045749355.1">
    <property type="nucleotide sequence ID" value="NZ_FUZK01000001.1"/>
</dbReference>
<dbReference type="AlphaFoldDB" id="A0A061AAJ9"/>
<keyword evidence="4 7" id="KW-1133">Transmembrane helix</keyword>
<keyword evidence="2 7" id="KW-0812">Transmembrane</keyword>
<evidence type="ECO:0000256" key="5">
    <source>
        <dbReference type="ARBA" id="ARBA00023136"/>
    </source>
</evidence>
<keyword evidence="6" id="KW-0325">Glycoprotein</keyword>
<dbReference type="Gene3D" id="2.120.10.30">
    <property type="entry name" value="TolB, C-terminal domain"/>
    <property type="match status" value="2"/>
</dbReference>
<evidence type="ECO:0000256" key="7">
    <source>
        <dbReference type="SAM" id="Phobius"/>
    </source>
</evidence>
<feature type="domain" description="Yip1" evidence="8">
    <location>
        <begin position="480"/>
        <end position="651"/>
    </location>
</feature>
<dbReference type="PANTHER" id="PTHR10680">
    <property type="entry name" value="PEPTIDYL-GLYCINE ALPHA-AMIDATING MONOOXYGENASE"/>
    <property type="match status" value="1"/>
</dbReference>
<keyword evidence="5 7" id="KW-0472">Membrane</keyword>
<dbReference type="InterPro" id="IPR006977">
    <property type="entry name" value="Yip1_dom"/>
</dbReference>
<gene>
    <name evidence="9" type="ORF">Aocu_07900</name>
</gene>
<dbReference type="InParanoid" id="A0A061AAJ9"/>
<dbReference type="STRING" id="35623.Aocu_07900"/>
<evidence type="ECO:0000256" key="6">
    <source>
        <dbReference type="ARBA" id="ARBA00023180"/>
    </source>
</evidence>
<dbReference type="CDD" id="cd05819">
    <property type="entry name" value="NHL"/>
    <property type="match status" value="1"/>
</dbReference>
<name>A0A061AAJ9_9MOLU</name>
<evidence type="ECO:0000259" key="8">
    <source>
        <dbReference type="Pfam" id="PF04893"/>
    </source>
</evidence>
<evidence type="ECO:0000313" key="10">
    <source>
        <dbReference type="Proteomes" id="UP000032434"/>
    </source>
</evidence>
<evidence type="ECO:0000256" key="4">
    <source>
        <dbReference type="ARBA" id="ARBA00022989"/>
    </source>
</evidence>
<dbReference type="InterPro" id="IPR011042">
    <property type="entry name" value="6-blade_b-propeller_TolB-like"/>
</dbReference>
<keyword evidence="10" id="KW-1185">Reference proteome</keyword>
<keyword evidence="3" id="KW-0732">Signal</keyword>
<dbReference type="PANTHER" id="PTHR10680:SF28">
    <property type="entry name" value="SMP-30_GLUCONOLACTONASE_LRE-LIKE REGION DOMAIN-CONTAINING PROTEIN"/>
    <property type="match status" value="1"/>
</dbReference>
<accession>A0A061AAJ9</accession>
<evidence type="ECO:0000256" key="3">
    <source>
        <dbReference type="ARBA" id="ARBA00022729"/>
    </source>
</evidence>
<dbReference type="HOGENOM" id="CLU_024978_0_0_14"/>
<dbReference type="GO" id="GO:0005576">
    <property type="term" value="C:extracellular region"/>
    <property type="evidence" value="ECO:0007669"/>
    <property type="project" value="TreeGrafter"/>
</dbReference>
<sequence>MRNIKRIIIIILTISLLFMTIQTSYASSATSYTMTLNAKGQYVHTQDAYLPARTTMELQLNAPEDMIFDEDGYLWIADTGNLRIIKYDTRQNQMVYSLTHPDFRAPKGVFISSRGIYVADSAAQKVFRFDALGTLIETFSRPDSISFGNTNFAPNKLAVDNRGNIYIYGEGVSNGIIQLSNSGEFLGFFTTNRIQLSPIQEFQRLILSQEQFDNIVARDPQTFSSIFIDKNSMIYTTTMSTYRAAVKKHNTQGGNIFRGVISFDDARDIYVDEQGIVYAGMQSGVIFVYDQAGDFIFNFGSSSSDPTQSQDVSGVFSRLSAIAIRDDGFIFALDDSKSFLQSFEPTAYAKEVYRAIGLYDARQYSDAIQAWKDVLNLNQMSVIAHNNIAKSYLQLENYELAMHHFELAGNRGGYSDASWEVRNVTLQSYLGFFIIGMVLLYASSIVLKKVDHKTGVIKSSLAPVKKFMGKKFIQDILFMFKVMRRPVDSFEDLKRHQKGSLKAAILLYALIFISFIFFNTSKGFIYQFIAVEDLDLTALVLGFFAVTLLFVISNYLDTSINDGIGTIKQIFMMFIYALSPLFIALILVTVLSHVLTYNEVFFLDFIMNIGMIWSFVLVFLGISEIHEYTGKETFRSIIMSLLFALIMVVVIIIIITMWQQLYLFIEAILKEAIRNAFS</sequence>
<organism evidence="9 10">
    <name type="scientific">Acholeplasma oculi</name>
    <dbReference type="NCBI Taxonomy" id="35623"/>
    <lineage>
        <taxon>Bacteria</taxon>
        <taxon>Bacillati</taxon>
        <taxon>Mycoplasmatota</taxon>
        <taxon>Mollicutes</taxon>
        <taxon>Acholeplasmatales</taxon>
        <taxon>Acholeplasmataceae</taxon>
        <taxon>Acholeplasma</taxon>
    </lineage>
</organism>
<comment type="subcellular location">
    <subcellularLocation>
        <location evidence="1">Membrane</location>
        <topology evidence="1">Multi-pass membrane protein</topology>
    </subcellularLocation>
</comment>
<feature type="transmembrane region" description="Helical" evidence="7">
    <location>
        <begin position="499"/>
        <end position="518"/>
    </location>
</feature>
<evidence type="ECO:0000256" key="2">
    <source>
        <dbReference type="ARBA" id="ARBA00022692"/>
    </source>
</evidence>
<dbReference type="Proteomes" id="UP000032434">
    <property type="component" value="Chromosome 1"/>
</dbReference>
<feature type="transmembrane region" description="Helical" evidence="7">
    <location>
        <begin position="634"/>
        <end position="658"/>
    </location>
</feature>
<evidence type="ECO:0000313" key="9">
    <source>
        <dbReference type="EMBL" id="CDR30863.1"/>
    </source>
</evidence>
<feature type="transmembrane region" description="Helical" evidence="7">
    <location>
        <begin position="601"/>
        <end position="622"/>
    </location>
</feature>
<feature type="transmembrane region" description="Helical" evidence="7">
    <location>
        <begin position="538"/>
        <end position="558"/>
    </location>
</feature>
<feature type="transmembrane region" description="Helical" evidence="7">
    <location>
        <begin position="429"/>
        <end position="447"/>
    </location>
</feature>
<reference evidence="10" key="1">
    <citation type="submission" date="2014-05" db="EMBL/GenBank/DDBJ databases">
        <authorList>
            <person name="Kube M."/>
        </authorList>
    </citation>
    <scope>NUCLEOTIDE SEQUENCE [LARGE SCALE GENOMIC DNA]</scope>
</reference>
<protein>
    <recommendedName>
        <fullName evidence="8">Yip1 domain-containing protein</fullName>
    </recommendedName>
</protein>
<dbReference type="SUPFAM" id="SSF48452">
    <property type="entry name" value="TPR-like"/>
    <property type="match status" value="1"/>
</dbReference>
<dbReference type="Pfam" id="PF04893">
    <property type="entry name" value="Yip1"/>
    <property type="match status" value="1"/>
</dbReference>
<dbReference type="Gene3D" id="1.25.40.10">
    <property type="entry name" value="Tetratricopeptide repeat domain"/>
    <property type="match status" value="1"/>
</dbReference>
<dbReference type="GO" id="GO:0016020">
    <property type="term" value="C:membrane"/>
    <property type="evidence" value="ECO:0007669"/>
    <property type="project" value="UniProtKB-SubCell"/>
</dbReference>
<dbReference type="PATRIC" id="fig|35623.3.peg.790"/>
<dbReference type="InterPro" id="IPR011990">
    <property type="entry name" value="TPR-like_helical_dom_sf"/>
</dbReference>
<dbReference type="EMBL" id="LK028559">
    <property type="protein sequence ID" value="CDR30863.1"/>
    <property type="molecule type" value="Genomic_DNA"/>
</dbReference>
<feature type="transmembrane region" description="Helical" evidence="7">
    <location>
        <begin position="570"/>
        <end position="595"/>
    </location>
</feature>